<evidence type="ECO:0000259" key="2">
    <source>
        <dbReference type="PROSITE" id="PS50853"/>
    </source>
</evidence>
<dbReference type="GO" id="GO:0008307">
    <property type="term" value="F:structural constituent of muscle"/>
    <property type="evidence" value="ECO:0007669"/>
    <property type="project" value="TreeGrafter"/>
</dbReference>
<dbReference type="GO" id="GO:0045214">
    <property type="term" value="P:sarcomere organization"/>
    <property type="evidence" value="ECO:0007669"/>
    <property type="project" value="TreeGrafter"/>
</dbReference>
<dbReference type="Gene3D" id="2.60.40.10">
    <property type="entry name" value="Immunoglobulins"/>
    <property type="match status" value="1"/>
</dbReference>
<dbReference type="InterPro" id="IPR013783">
    <property type="entry name" value="Ig-like_fold"/>
</dbReference>
<dbReference type="PANTHER" id="PTHR14340:SF13">
    <property type="entry name" value="TITIN"/>
    <property type="match status" value="1"/>
</dbReference>
<reference evidence="3" key="3">
    <citation type="submission" date="2025-09" db="UniProtKB">
        <authorList>
            <consortium name="Ensembl"/>
        </authorList>
    </citation>
    <scope>IDENTIFICATION</scope>
</reference>
<evidence type="ECO:0000313" key="3">
    <source>
        <dbReference type="Ensembl" id="ENSHHUP00000053613.1"/>
    </source>
</evidence>
<dbReference type="AlphaFoldDB" id="A0A4W5NUR4"/>
<dbReference type="Proteomes" id="UP000314982">
    <property type="component" value="Unassembled WGS sequence"/>
</dbReference>
<dbReference type="Pfam" id="PF00041">
    <property type="entry name" value="fn3"/>
    <property type="match status" value="1"/>
</dbReference>
<dbReference type="InterPro" id="IPR036116">
    <property type="entry name" value="FN3_sf"/>
</dbReference>
<dbReference type="CDD" id="cd00063">
    <property type="entry name" value="FN3"/>
    <property type="match status" value="1"/>
</dbReference>
<feature type="domain" description="Fibronectin type-III" evidence="2">
    <location>
        <begin position="27"/>
        <end position="115"/>
    </location>
</feature>
<dbReference type="PROSITE" id="PS50853">
    <property type="entry name" value="FN3"/>
    <property type="match status" value="1"/>
</dbReference>
<dbReference type="PANTHER" id="PTHR14340">
    <property type="entry name" value="MICROFIBRIL-ASSOCIATED GLYCOPROTEIN 3"/>
    <property type="match status" value="1"/>
</dbReference>
<dbReference type="InterPro" id="IPR003961">
    <property type="entry name" value="FN3_dom"/>
</dbReference>
<dbReference type="FunFam" id="2.60.40.10:FF:000135">
    <property type="entry name" value="Titin a"/>
    <property type="match status" value="1"/>
</dbReference>
<evidence type="ECO:0000256" key="1">
    <source>
        <dbReference type="ARBA" id="ARBA00023319"/>
    </source>
</evidence>
<dbReference type="SUPFAM" id="SSF49265">
    <property type="entry name" value="Fibronectin type III"/>
    <property type="match status" value="1"/>
</dbReference>
<name>A0A4W5NUR4_9TELE</name>
<dbReference type="GeneTree" id="ENSGT01150000286978"/>
<organism evidence="3 4">
    <name type="scientific">Hucho hucho</name>
    <name type="common">huchen</name>
    <dbReference type="NCBI Taxonomy" id="62062"/>
    <lineage>
        <taxon>Eukaryota</taxon>
        <taxon>Metazoa</taxon>
        <taxon>Chordata</taxon>
        <taxon>Craniata</taxon>
        <taxon>Vertebrata</taxon>
        <taxon>Euteleostomi</taxon>
        <taxon>Actinopterygii</taxon>
        <taxon>Neopterygii</taxon>
        <taxon>Teleostei</taxon>
        <taxon>Protacanthopterygii</taxon>
        <taxon>Salmoniformes</taxon>
        <taxon>Salmonidae</taxon>
        <taxon>Salmoninae</taxon>
        <taxon>Hucho</taxon>
    </lineage>
</organism>
<dbReference type="STRING" id="62062.ENSHHUP00000053613"/>
<reference evidence="3" key="2">
    <citation type="submission" date="2025-08" db="UniProtKB">
        <authorList>
            <consortium name="Ensembl"/>
        </authorList>
    </citation>
    <scope>IDENTIFICATION</scope>
</reference>
<evidence type="ECO:0000313" key="4">
    <source>
        <dbReference type="Proteomes" id="UP000314982"/>
    </source>
</evidence>
<protein>
    <recommendedName>
        <fullName evidence="2">Fibronectin type-III domain-containing protein</fullName>
    </recommendedName>
</protein>
<keyword evidence="1" id="KW-0393">Immunoglobulin domain</keyword>
<reference evidence="4" key="1">
    <citation type="submission" date="2018-06" db="EMBL/GenBank/DDBJ databases">
        <title>Genome assembly of Danube salmon.</title>
        <authorList>
            <person name="Macqueen D.J."/>
            <person name="Gundappa M.K."/>
        </authorList>
    </citation>
    <scope>NUCLEOTIDE SEQUENCE [LARGE SCALE GENOMIC DNA]</scope>
</reference>
<dbReference type="GO" id="GO:0048738">
    <property type="term" value="P:cardiac muscle tissue development"/>
    <property type="evidence" value="ECO:0007669"/>
    <property type="project" value="TreeGrafter"/>
</dbReference>
<accession>A0A4W5NUR4</accession>
<dbReference type="SMART" id="SM00060">
    <property type="entry name" value="FN3"/>
    <property type="match status" value="1"/>
</dbReference>
<dbReference type="GO" id="GO:0031430">
    <property type="term" value="C:M band"/>
    <property type="evidence" value="ECO:0007669"/>
    <property type="project" value="TreeGrafter"/>
</dbReference>
<proteinExistence type="predicted"/>
<dbReference type="PRINTS" id="PR00014">
    <property type="entry name" value="FNTYPEIII"/>
</dbReference>
<keyword evidence="4" id="KW-1185">Reference proteome</keyword>
<dbReference type="Ensembl" id="ENSHHUT00000055484.1">
    <property type="protein sequence ID" value="ENSHHUP00000053613.1"/>
    <property type="gene ID" value="ENSHHUG00000032200.1"/>
</dbReference>
<sequence>MNKAGFGKPSDASNAALAVDPVYPPAPPAFPKVVDSTHNTISLSWTKPAYDGGCEIFGYLVECKRADAEHWTKCNVPKKLQKTKFLVTGLIDKTEYVFRVFAVNKIGYSEPSEVP</sequence>